<feature type="domain" description="Protein kinase" evidence="17">
    <location>
        <begin position="762"/>
        <end position="1043"/>
    </location>
</feature>
<dbReference type="EMBL" id="RWGY01000039">
    <property type="protein sequence ID" value="TVU10470.1"/>
    <property type="molecule type" value="Genomic_DNA"/>
</dbReference>
<keyword evidence="4" id="KW-0808">Transferase</keyword>
<evidence type="ECO:0000256" key="9">
    <source>
        <dbReference type="ARBA" id="ARBA00022840"/>
    </source>
</evidence>
<organism evidence="18 19">
    <name type="scientific">Eragrostis curvula</name>
    <name type="common">weeping love grass</name>
    <dbReference type="NCBI Taxonomy" id="38414"/>
    <lineage>
        <taxon>Eukaryota</taxon>
        <taxon>Viridiplantae</taxon>
        <taxon>Streptophyta</taxon>
        <taxon>Embryophyta</taxon>
        <taxon>Tracheophyta</taxon>
        <taxon>Spermatophyta</taxon>
        <taxon>Magnoliopsida</taxon>
        <taxon>Liliopsida</taxon>
        <taxon>Poales</taxon>
        <taxon>Poaceae</taxon>
        <taxon>PACMAD clade</taxon>
        <taxon>Chloridoideae</taxon>
        <taxon>Eragrostideae</taxon>
        <taxon>Eragrostidinae</taxon>
        <taxon>Eragrostis</taxon>
    </lineage>
</organism>
<dbReference type="Pfam" id="PF13947">
    <property type="entry name" value="GUB_WAK_bind"/>
    <property type="match status" value="2"/>
</dbReference>
<keyword evidence="3" id="KW-0245">EGF-like domain</keyword>
<comment type="subcellular location">
    <subcellularLocation>
        <location evidence="1">Membrane</location>
        <topology evidence="1">Single-pass type I membrane protein</topology>
    </subcellularLocation>
</comment>
<feature type="binding site" evidence="14">
    <location>
        <position position="791"/>
    </location>
    <ligand>
        <name>ATP</name>
        <dbReference type="ChEBI" id="CHEBI:30616"/>
    </ligand>
</feature>
<evidence type="ECO:0000313" key="18">
    <source>
        <dbReference type="EMBL" id="TVU10470.1"/>
    </source>
</evidence>
<accession>A0A5J9TGG9</accession>
<dbReference type="FunFam" id="1.10.510.10:FF:000084">
    <property type="entry name" value="Wall-associated receptor kinase 2"/>
    <property type="match status" value="1"/>
</dbReference>
<dbReference type="PANTHER" id="PTHR27005">
    <property type="entry name" value="WALL-ASSOCIATED RECEPTOR KINASE-LIKE 21"/>
    <property type="match status" value="1"/>
</dbReference>
<dbReference type="GO" id="GO:0030247">
    <property type="term" value="F:polysaccharide binding"/>
    <property type="evidence" value="ECO:0007669"/>
    <property type="project" value="InterPro"/>
</dbReference>
<dbReference type="InterPro" id="IPR017441">
    <property type="entry name" value="Protein_kinase_ATP_BS"/>
</dbReference>
<dbReference type="CDD" id="cd14066">
    <property type="entry name" value="STKc_IRAK"/>
    <property type="match status" value="1"/>
</dbReference>
<dbReference type="PROSITE" id="PS00108">
    <property type="entry name" value="PROTEIN_KINASE_ST"/>
    <property type="match status" value="1"/>
</dbReference>
<keyword evidence="8" id="KW-0418">Kinase</keyword>
<dbReference type="Gene3D" id="3.30.200.20">
    <property type="entry name" value="Phosphorylase Kinase, domain 1"/>
    <property type="match status" value="1"/>
</dbReference>
<evidence type="ECO:0000256" key="1">
    <source>
        <dbReference type="ARBA" id="ARBA00004479"/>
    </source>
</evidence>
<keyword evidence="6 16" id="KW-0732">Signal</keyword>
<dbReference type="InterPro" id="IPR011009">
    <property type="entry name" value="Kinase-like_dom_sf"/>
</dbReference>
<evidence type="ECO:0000313" key="19">
    <source>
        <dbReference type="Proteomes" id="UP000324897"/>
    </source>
</evidence>
<dbReference type="InterPro" id="IPR045274">
    <property type="entry name" value="WAK-like"/>
</dbReference>
<dbReference type="SMART" id="SM00220">
    <property type="entry name" value="S_TKc"/>
    <property type="match status" value="1"/>
</dbReference>
<evidence type="ECO:0000256" key="12">
    <source>
        <dbReference type="ARBA" id="ARBA00023157"/>
    </source>
</evidence>
<name>A0A5J9TGG9_9POAL</name>
<keyword evidence="13" id="KW-0325">Glycoprotein</keyword>
<dbReference type="SMART" id="SM00181">
    <property type="entry name" value="EGF"/>
    <property type="match status" value="2"/>
</dbReference>
<evidence type="ECO:0000256" key="16">
    <source>
        <dbReference type="SAM" id="SignalP"/>
    </source>
</evidence>
<dbReference type="CDD" id="cd00054">
    <property type="entry name" value="EGF_CA"/>
    <property type="match status" value="1"/>
</dbReference>
<dbReference type="InterPro" id="IPR008271">
    <property type="entry name" value="Ser/Thr_kinase_AS"/>
</dbReference>
<dbReference type="InterPro" id="IPR000719">
    <property type="entry name" value="Prot_kinase_dom"/>
</dbReference>
<evidence type="ECO:0000256" key="5">
    <source>
        <dbReference type="ARBA" id="ARBA00022692"/>
    </source>
</evidence>
<comment type="caution">
    <text evidence="18">The sequence shown here is derived from an EMBL/GenBank/DDBJ whole genome shotgun (WGS) entry which is preliminary data.</text>
</comment>
<dbReference type="Pfam" id="PF07714">
    <property type="entry name" value="PK_Tyr_Ser-Thr"/>
    <property type="match status" value="1"/>
</dbReference>
<dbReference type="GO" id="GO:0005524">
    <property type="term" value="F:ATP binding"/>
    <property type="evidence" value="ECO:0007669"/>
    <property type="project" value="UniProtKB-UniRule"/>
</dbReference>
<dbReference type="AlphaFoldDB" id="A0A5J9TGG9"/>
<feature type="non-terminal residue" evidence="18">
    <location>
        <position position="1"/>
    </location>
</feature>
<evidence type="ECO:0000256" key="8">
    <source>
        <dbReference type="ARBA" id="ARBA00022777"/>
    </source>
</evidence>
<evidence type="ECO:0000256" key="14">
    <source>
        <dbReference type="PROSITE-ProRule" id="PRU10141"/>
    </source>
</evidence>
<keyword evidence="7 14" id="KW-0547">Nucleotide-binding</keyword>
<dbReference type="InterPro" id="IPR000742">
    <property type="entry name" value="EGF"/>
</dbReference>
<dbReference type="SUPFAM" id="SSF56112">
    <property type="entry name" value="Protein kinase-like (PK-like)"/>
    <property type="match status" value="1"/>
</dbReference>
<feature type="chain" id="PRO_5023851337" description="Protein kinase domain-containing protein" evidence="16">
    <location>
        <begin position="26"/>
        <end position="1097"/>
    </location>
</feature>
<keyword evidence="12" id="KW-1015">Disulfide bond</keyword>
<evidence type="ECO:0000256" key="3">
    <source>
        <dbReference type="ARBA" id="ARBA00022536"/>
    </source>
</evidence>
<feature type="transmembrane region" description="Helical" evidence="15">
    <location>
        <begin position="687"/>
        <end position="710"/>
    </location>
</feature>
<protein>
    <recommendedName>
        <fullName evidence="17">Protein kinase domain-containing protein</fullName>
    </recommendedName>
</protein>
<dbReference type="SMART" id="SM00179">
    <property type="entry name" value="EGF_CA"/>
    <property type="match status" value="2"/>
</dbReference>
<dbReference type="Gene3D" id="2.10.25.10">
    <property type="entry name" value="Laminin"/>
    <property type="match status" value="1"/>
</dbReference>
<keyword evidence="11 15" id="KW-0472">Membrane</keyword>
<dbReference type="PROSITE" id="PS00107">
    <property type="entry name" value="PROTEIN_KINASE_ATP"/>
    <property type="match status" value="1"/>
</dbReference>
<dbReference type="Gene3D" id="1.10.510.10">
    <property type="entry name" value="Transferase(Phosphotransferase) domain 1"/>
    <property type="match status" value="1"/>
</dbReference>
<evidence type="ECO:0000256" key="15">
    <source>
        <dbReference type="SAM" id="Phobius"/>
    </source>
</evidence>
<evidence type="ECO:0000256" key="6">
    <source>
        <dbReference type="ARBA" id="ARBA00022729"/>
    </source>
</evidence>
<dbReference type="PROSITE" id="PS50011">
    <property type="entry name" value="PROTEIN_KINASE_DOM"/>
    <property type="match status" value="1"/>
</dbReference>
<proteinExistence type="predicted"/>
<dbReference type="InterPro" id="IPR049883">
    <property type="entry name" value="NOTCH1_EGF-like"/>
</dbReference>
<evidence type="ECO:0000259" key="17">
    <source>
        <dbReference type="PROSITE" id="PS50011"/>
    </source>
</evidence>
<dbReference type="Gramene" id="TVU10470">
    <property type="protein sequence ID" value="TVU10470"/>
    <property type="gene ID" value="EJB05_44004"/>
</dbReference>
<evidence type="ECO:0000256" key="13">
    <source>
        <dbReference type="ARBA" id="ARBA00023180"/>
    </source>
</evidence>
<dbReference type="Proteomes" id="UP000324897">
    <property type="component" value="Chromosome 3"/>
</dbReference>
<keyword evidence="9 14" id="KW-0067">ATP-binding</keyword>
<feature type="signal peptide" evidence="16">
    <location>
        <begin position="1"/>
        <end position="25"/>
    </location>
</feature>
<sequence length="1097" mass="119663">MALKSPVILATALLVIAAVLQPAAASATIGLPGCNTTCGNVSVPYPFGIQRGCYRPGFNLTCDTSSGSPRLLLGDGSLRVDGIFLDSTSMRVYQDGPMVYDGNSVSSDGLRNVMFTRSFAGGPYKLAFRNELALFGCNVLATLVADKAQRRDKKRRQAVVGHGDPFVFCGCASVCSGFGELGSSARGSDYGEDSTVAAADAAKCPSTPSMQNTIQRKCISGRLTLTITWIATPMCRCSLRRSVGWTARIHRGRGIGCSTVNTTDAIPLLLNWDITHGLAGLSKSEIYSDECPRRVASLCKSNHSECQGFGGDFLCVCTQGYDGNPYVVGGCQDVDECEDPHDNCFGSCTNTDGSFQCRCPSRTFGDPTVRGGCLEAKSTTVPAADSLAPQSGMAPTQIGLPNCDTSCGDLLVPYPFGINPGCYLPGFDLSCDEAHKPPRLLLGGNSTLQVVDISLHDSTVRVIHTNTFTVSEYQNLLFVDDTKRVGVHFPDIGGPYMLPARNEFILAGCNFEATLYGEYNNTTGTENIISRCASDCSSSVIGSDSGHIGNNYCSGRDGCCHAPIPSGTRPKYVTFKQLPNQNISQETHLPPLAFVAEEGQIDQWYNIFNRSIANDHIRVDQSWSRNKTMVSQYMASQVPLILRWVVNQDINMSIQSNCTRDNGGYMTCPCNKGYYGNPYVINGCQGVTIGLLAASGPAFLILVLIVLLILRKMNQERVKRLKEKFFKQNRGQLLQQLVSQRADIAEKMIIPLQELEKATNNFDQSRKLGGGGHGTVYKGILSDLHVVAIKKSKVAIQREIDEFINEVAILSQINHMNVVKLLGCCLETQVPLLVYEFISNGTLYSHLHKEADTEGSLPWKDRLRIASEDAKAIAYLHSSVSIPIIHRDIKSSNILLDDALTAKVSDFGASRYIPKDQNEATATAVQGTPGYIDPMYCYTRQMTEMSDVYSFGVVLVELLTRKTPNLYISQEGNGLVAQFNTLLTEGNLAQILDPQVVAEGGTEVEIVATLAAACTKYRGEERPTMRQVEMTLESFQLAKAQFLDNVVVENFVGNIATNPLLSRRRVNMEEGSRHYSLEEEFLIQNVVFDNIIKQQVD</sequence>
<keyword evidence="2" id="KW-0723">Serine/threonine-protein kinase</keyword>
<dbReference type="InterPro" id="IPR001881">
    <property type="entry name" value="EGF-like_Ca-bd_dom"/>
</dbReference>
<evidence type="ECO:0000256" key="2">
    <source>
        <dbReference type="ARBA" id="ARBA00022527"/>
    </source>
</evidence>
<dbReference type="InterPro" id="IPR001245">
    <property type="entry name" value="Ser-Thr/Tyr_kinase_cat_dom"/>
</dbReference>
<reference evidence="18 19" key="1">
    <citation type="journal article" date="2019" name="Sci. Rep.">
        <title>A high-quality genome of Eragrostis curvula grass provides insights into Poaceae evolution and supports new strategies to enhance forage quality.</title>
        <authorList>
            <person name="Carballo J."/>
            <person name="Santos B.A.C.M."/>
            <person name="Zappacosta D."/>
            <person name="Garbus I."/>
            <person name="Selva J.P."/>
            <person name="Gallo C.A."/>
            <person name="Diaz A."/>
            <person name="Albertini E."/>
            <person name="Caccamo M."/>
            <person name="Echenique V."/>
        </authorList>
    </citation>
    <scope>NUCLEOTIDE SEQUENCE [LARGE SCALE GENOMIC DNA]</scope>
    <source>
        <strain evidence="19">cv. Victoria</strain>
        <tissue evidence="18">Leaf</tissue>
    </source>
</reference>
<dbReference type="OrthoDB" id="21182at2759"/>
<dbReference type="GO" id="GO:0005886">
    <property type="term" value="C:plasma membrane"/>
    <property type="evidence" value="ECO:0007669"/>
    <property type="project" value="TreeGrafter"/>
</dbReference>
<dbReference type="GO" id="GO:0005509">
    <property type="term" value="F:calcium ion binding"/>
    <property type="evidence" value="ECO:0007669"/>
    <property type="project" value="InterPro"/>
</dbReference>
<dbReference type="GO" id="GO:0007166">
    <property type="term" value="P:cell surface receptor signaling pathway"/>
    <property type="evidence" value="ECO:0007669"/>
    <property type="project" value="InterPro"/>
</dbReference>
<dbReference type="PANTHER" id="PTHR27005:SF215">
    <property type="entry name" value="OS09G0562600 PROTEIN"/>
    <property type="match status" value="1"/>
</dbReference>
<keyword evidence="5 15" id="KW-0812">Transmembrane</keyword>
<dbReference type="InterPro" id="IPR025287">
    <property type="entry name" value="WAK_GUB"/>
</dbReference>
<dbReference type="SUPFAM" id="SSF57196">
    <property type="entry name" value="EGF/Laminin"/>
    <property type="match status" value="1"/>
</dbReference>
<dbReference type="FunFam" id="3.30.200.20:FF:000043">
    <property type="entry name" value="Wall-associated receptor kinase 2"/>
    <property type="match status" value="1"/>
</dbReference>
<dbReference type="Pfam" id="PF07645">
    <property type="entry name" value="EGF_CA"/>
    <property type="match status" value="1"/>
</dbReference>
<dbReference type="InterPro" id="IPR018097">
    <property type="entry name" value="EGF_Ca-bd_CS"/>
</dbReference>
<gene>
    <name evidence="18" type="ORF">EJB05_44004</name>
</gene>
<evidence type="ECO:0000256" key="7">
    <source>
        <dbReference type="ARBA" id="ARBA00022741"/>
    </source>
</evidence>
<evidence type="ECO:0000256" key="10">
    <source>
        <dbReference type="ARBA" id="ARBA00022989"/>
    </source>
</evidence>
<evidence type="ECO:0000256" key="4">
    <source>
        <dbReference type="ARBA" id="ARBA00022679"/>
    </source>
</evidence>
<evidence type="ECO:0000256" key="11">
    <source>
        <dbReference type="ARBA" id="ARBA00023136"/>
    </source>
</evidence>
<keyword evidence="19" id="KW-1185">Reference proteome</keyword>
<keyword evidence="10 15" id="KW-1133">Transmembrane helix</keyword>
<dbReference type="GO" id="GO:0004674">
    <property type="term" value="F:protein serine/threonine kinase activity"/>
    <property type="evidence" value="ECO:0007669"/>
    <property type="project" value="UniProtKB-KW"/>
</dbReference>
<dbReference type="PROSITE" id="PS01187">
    <property type="entry name" value="EGF_CA"/>
    <property type="match status" value="1"/>
</dbReference>